<name>A0A133XHG6_9RHOO</name>
<proteinExistence type="predicted"/>
<dbReference type="Proteomes" id="UP000070186">
    <property type="component" value="Unassembled WGS sequence"/>
</dbReference>
<dbReference type="AlphaFoldDB" id="A0A133XHG6"/>
<reference evidence="2 3" key="1">
    <citation type="submission" date="2015-12" db="EMBL/GenBank/DDBJ databases">
        <title>Nitrous oxide reduction kinetics distinguish bacteria harboring typical versus atypical NosZ.</title>
        <authorList>
            <person name="Yoon S."/>
            <person name="Nissen S."/>
            <person name="Park D."/>
            <person name="Sanford R.A."/>
            <person name="Loeffler F.E."/>
        </authorList>
    </citation>
    <scope>NUCLEOTIDE SEQUENCE [LARGE SCALE GENOMIC DNA]</scope>
    <source>
        <strain evidence="2 3">ATCC BAA-841</strain>
    </source>
</reference>
<keyword evidence="1" id="KW-0812">Transmembrane</keyword>
<keyword evidence="1" id="KW-1133">Transmembrane helix</keyword>
<keyword evidence="3" id="KW-1185">Reference proteome</keyword>
<dbReference type="EMBL" id="LODL01000021">
    <property type="protein sequence ID" value="KXB30385.1"/>
    <property type="molecule type" value="Genomic_DNA"/>
</dbReference>
<dbReference type="STRING" id="281362.AT959_13675"/>
<evidence type="ECO:0000313" key="3">
    <source>
        <dbReference type="Proteomes" id="UP000070186"/>
    </source>
</evidence>
<protein>
    <submittedName>
        <fullName evidence="2">Uncharacterized protein</fullName>
    </submittedName>
</protein>
<sequence length="105" mass="11449">MTTEEHAQFRQQARLTPQPAGLLGKMLAFVLSASLLVLGFMFSLVALAVVAVGGLALGGWLWWKTRRLRQQLRQAAAATADDGYVIEGEVIRDYEAPAPAGRLLR</sequence>
<gene>
    <name evidence="2" type="ORF">AT959_13675</name>
</gene>
<evidence type="ECO:0000256" key="1">
    <source>
        <dbReference type="SAM" id="Phobius"/>
    </source>
</evidence>
<comment type="caution">
    <text evidence="2">The sequence shown here is derived from an EMBL/GenBank/DDBJ whole genome shotgun (WGS) entry which is preliminary data.</text>
</comment>
<feature type="transmembrane region" description="Helical" evidence="1">
    <location>
        <begin position="20"/>
        <end position="38"/>
    </location>
</feature>
<evidence type="ECO:0000313" key="2">
    <source>
        <dbReference type="EMBL" id="KXB30385.1"/>
    </source>
</evidence>
<accession>A0A133XHG6</accession>
<dbReference type="RefSeq" id="WP_066883959.1">
    <property type="nucleotide sequence ID" value="NZ_LODL01000021.1"/>
</dbReference>
<keyword evidence="1" id="KW-0472">Membrane</keyword>
<feature type="transmembrane region" description="Helical" evidence="1">
    <location>
        <begin position="44"/>
        <end position="63"/>
    </location>
</feature>
<organism evidence="2 3">
    <name type="scientific">Dechloromonas denitrificans</name>
    <dbReference type="NCBI Taxonomy" id="281362"/>
    <lineage>
        <taxon>Bacteria</taxon>
        <taxon>Pseudomonadati</taxon>
        <taxon>Pseudomonadota</taxon>
        <taxon>Betaproteobacteria</taxon>
        <taxon>Rhodocyclales</taxon>
        <taxon>Azonexaceae</taxon>
        <taxon>Dechloromonas</taxon>
    </lineage>
</organism>